<organism evidence="2 3">
    <name type="scientific">Acidisphaera rubrifaciens HS-AP3</name>
    <dbReference type="NCBI Taxonomy" id="1231350"/>
    <lineage>
        <taxon>Bacteria</taxon>
        <taxon>Pseudomonadati</taxon>
        <taxon>Pseudomonadota</taxon>
        <taxon>Alphaproteobacteria</taxon>
        <taxon>Acetobacterales</taxon>
        <taxon>Acetobacteraceae</taxon>
        <taxon>Acidisphaera</taxon>
    </lineage>
</organism>
<dbReference type="InterPro" id="IPR036388">
    <property type="entry name" value="WH-like_DNA-bd_sf"/>
</dbReference>
<proteinExistence type="predicted"/>
<sequence>MSDATTSHDDDSGLLSGLLTRAQLAAELRCSERTIIRHERAGMPCIRLGIMRLYDAAKVREWVMSHEHRPQTPRVGRPAGKRAA</sequence>
<dbReference type="Proteomes" id="UP000032680">
    <property type="component" value="Unassembled WGS sequence"/>
</dbReference>
<gene>
    <name evidence="2" type="ORF">Asru_0414_01</name>
</gene>
<dbReference type="InterPro" id="IPR009061">
    <property type="entry name" value="DNA-bd_dom_put_sf"/>
</dbReference>
<evidence type="ECO:0008006" key="4">
    <source>
        <dbReference type="Google" id="ProtNLM"/>
    </source>
</evidence>
<dbReference type="SUPFAM" id="SSF46955">
    <property type="entry name" value="Putative DNA-binding domain"/>
    <property type="match status" value="1"/>
</dbReference>
<keyword evidence="3" id="KW-1185">Reference proteome</keyword>
<evidence type="ECO:0000256" key="1">
    <source>
        <dbReference type="SAM" id="MobiDB-lite"/>
    </source>
</evidence>
<name>A0A0D6P9Z2_9PROT</name>
<evidence type="ECO:0000313" key="2">
    <source>
        <dbReference type="EMBL" id="GAN77674.1"/>
    </source>
</evidence>
<protein>
    <recommendedName>
        <fullName evidence="4">Helix-turn-helix domain-containing protein</fullName>
    </recommendedName>
</protein>
<accession>A0A0D6P9Z2</accession>
<dbReference type="AlphaFoldDB" id="A0A0D6P9Z2"/>
<reference evidence="2 3" key="1">
    <citation type="submission" date="2012-11" db="EMBL/GenBank/DDBJ databases">
        <title>Whole genome sequence of Acidisphaera rubrifaciens HS-AP3.</title>
        <authorList>
            <person name="Azuma Y."/>
            <person name="Higashiura N."/>
            <person name="Hirakawa H."/>
            <person name="Matsushita K."/>
        </authorList>
    </citation>
    <scope>NUCLEOTIDE SEQUENCE [LARGE SCALE GENOMIC DNA]</scope>
    <source>
        <strain evidence="2 3">HS-AP3</strain>
    </source>
</reference>
<evidence type="ECO:0000313" key="3">
    <source>
        <dbReference type="Proteomes" id="UP000032680"/>
    </source>
</evidence>
<dbReference type="Gene3D" id="1.10.10.10">
    <property type="entry name" value="Winged helix-like DNA-binding domain superfamily/Winged helix DNA-binding domain"/>
    <property type="match status" value="1"/>
</dbReference>
<comment type="caution">
    <text evidence="2">The sequence shown here is derived from an EMBL/GenBank/DDBJ whole genome shotgun (WGS) entry which is preliminary data.</text>
</comment>
<dbReference type="EMBL" id="BANB01000414">
    <property type="protein sequence ID" value="GAN77674.1"/>
    <property type="molecule type" value="Genomic_DNA"/>
</dbReference>
<feature type="region of interest" description="Disordered" evidence="1">
    <location>
        <begin position="65"/>
        <end position="84"/>
    </location>
</feature>